<keyword evidence="2" id="KW-1185">Reference proteome</keyword>
<protein>
    <submittedName>
        <fullName evidence="1">Uncharacterized protein</fullName>
    </submittedName>
</protein>
<organism evidence="1 2">
    <name type="scientific">Glomus cerebriforme</name>
    <dbReference type="NCBI Taxonomy" id="658196"/>
    <lineage>
        <taxon>Eukaryota</taxon>
        <taxon>Fungi</taxon>
        <taxon>Fungi incertae sedis</taxon>
        <taxon>Mucoromycota</taxon>
        <taxon>Glomeromycotina</taxon>
        <taxon>Glomeromycetes</taxon>
        <taxon>Glomerales</taxon>
        <taxon>Glomeraceae</taxon>
        <taxon>Glomus</taxon>
    </lineage>
</organism>
<name>A0A397SXN1_9GLOM</name>
<dbReference type="EMBL" id="QKYT01000257">
    <property type="protein sequence ID" value="RIA88567.1"/>
    <property type="molecule type" value="Genomic_DNA"/>
</dbReference>
<reference evidence="1 2" key="1">
    <citation type="submission" date="2018-06" db="EMBL/GenBank/DDBJ databases">
        <title>Comparative genomics reveals the genomic features of Rhizophagus irregularis, R. cerebriforme, R. diaphanum and Gigaspora rosea, and their symbiotic lifestyle signature.</title>
        <authorList>
            <person name="Morin E."/>
            <person name="San Clemente H."/>
            <person name="Chen E.C.H."/>
            <person name="De La Providencia I."/>
            <person name="Hainaut M."/>
            <person name="Kuo A."/>
            <person name="Kohler A."/>
            <person name="Murat C."/>
            <person name="Tang N."/>
            <person name="Roy S."/>
            <person name="Loubradou J."/>
            <person name="Henrissat B."/>
            <person name="Grigoriev I.V."/>
            <person name="Corradi N."/>
            <person name="Roux C."/>
            <person name="Martin F.M."/>
        </authorList>
    </citation>
    <scope>NUCLEOTIDE SEQUENCE [LARGE SCALE GENOMIC DNA]</scope>
    <source>
        <strain evidence="1 2">DAOM 227022</strain>
    </source>
</reference>
<dbReference type="OrthoDB" id="2400761at2759"/>
<proteinExistence type="predicted"/>
<comment type="caution">
    <text evidence="1">The sequence shown here is derived from an EMBL/GenBank/DDBJ whole genome shotgun (WGS) entry which is preliminary data.</text>
</comment>
<sequence>METLENCQCGCRCGCGCGCLKIKQYPQQPNQQSYQFNNQTMHHLTSIEYENQHFDSLQEIININFINEMINAQNNHMINNDFNEMNFDGNVEYRRKNGHNIRAATSGKKCITFNLYCLPHHGNLKPKIPRKVKKLRNVGLVKKLTFSDKDLDYEIKKAVEELFPHLKNRAWRFFHITYFK</sequence>
<accession>A0A397SXN1</accession>
<dbReference type="Proteomes" id="UP000265703">
    <property type="component" value="Unassembled WGS sequence"/>
</dbReference>
<evidence type="ECO:0000313" key="1">
    <source>
        <dbReference type="EMBL" id="RIA88567.1"/>
    </source>
</evidence>
<dbReference type="AlphaFoldDB" id="A0A397SXN1"/>
<evidence type="ECO:0000313" key="2">
    <source>
        <dbReference type="Proteomes" id="UP000265703"/>
    </source>
</evidence>
<gene>
    <name evidence="1" type="ORF">C1645_826145</name>
</gene>